<dbReference type="InterPro" id="IPR051206">
    <property type="entry name" value="NAMLAA_amidase_2"/>
</dbReference>
<dbReference type="PATRIC" id="fig|1150600.3.peg.676"/>
<reference evidence="6 7" key="1">
    <citation type="journal article" date="2013" name="Genome Announc.">
        <title>Draft Genome Sequence of Arcticibacter svalbardensis Strain MN12-7T, a Member of the Family Sphingobacteriaceae Isolated from an Arctic Soil Sample.</title>
        <authorList>
            <person name="Shivaji S."/>
            <person name="Ara S."/>
            <person name="Prasad S."/>
            <person name="Manasa B.P."/>
            <person name="Begum Z."/>
            <person name="Singh A."/>
            <person name="Kumar Pinnaka A."/>
        </authorList>
    </citation>
    <scope>NUCLEOTIDE SEQUENCE [LARGE SCALE GENOMIC DNA]</scope>
    <source>
        <strain evidence="6 7">MN12-7</strain>
    </source>
</reference>
<dbReference type="GO" id="GO:0009253">
    <property type="term" value="P:peptidoglycan catabolic process"/>
    <property type="evidence" value="ECO:0007669"/>
    <property type="project" value="InterPro"/>
</dbReference>
<dbReference type="GO" id="GO:0008745">
    <property type="term" value="F:N-acetylmuramoyl-L-alanine amidase activity"/>
    <property type="evidence" value="ECO:0007669"/>
    <property type="project" value="UniProtKB-EC"/>
</dbReference>
<evidence type="ECO:0000256" key="1">
    <source>
        <dbReference type="ARBA" id="ARBA00001561"/>
    </source>
</evidence>
<dbReference type="PANTHER" id="PTHR30417">
    <property type="entry name" value="N-ACETYLMURAMOYL-L-ALANINE AMIDASE AMID"/>
    <property type="match status" value="1"/>
</dbReference>
<dbReference type="EMBL" id="AQPN01000023">
    <property type="protein sequence ID" value="EOR96174.1"/>
    <property type="molecule type" value="Genomic_DNA"/>
</dbReference>
<dbReference type="GO" id="GO:0009254">
    <property type="term" value="P:peptidoglycan turnover"/>
    <property type="evidence" value="ECO:0007669"/>
    <property type="project" value="TreeGrafter"/>
</dbReference>
<keyword evidence="4" id="KW-0961">Cell wall biogenesis/degradation</keyword>
<dbReference type="Gene3D" id="3.40.80.10">
    <property type="entry name" value="Peptidoglycan recognition protein-like"/>
    <property type="match status" value="1"/>
</dbReference>
<accession>R9H4U7</accession>
<dbReference type="Proteomes" id="UP000014174">
    <property type="component" value="Unassembled WGS sequence"/>
</dbReference>
<dbReference type="InterPro" id="IPR036505">
    <property type="entry name" value="Amidase/PGRP_sf"/>
</dbReference>
<organism evidence="6 7">
    <name type="scientific">Arcticibacter svalbardensis MN12-7</name>
    <dbReference type="NCBI Taxonomy" id="1150600"/>
    <lineage>
        <taxon>Bacteria</taxon>
        <taxon>Pseudomonadati</taxon>
        <taxon>Bacteroidota</taxon>
        <taxon>Sphingobacteriia</taxon>
        <taxon>Sphingobacteriales</taxon>
        <taxon>Sphingobacteriaceae</taxon>
        <taxon>Arcticibacter</taxon>
    </lineage>
</organism>
<keyword evidence="3" id="KW-0378">Hydrolase</keyword>
<name>R9H4U7_9SPHI</name>
<proteinExistence type="predicted"/>
<evidence type="ECO:0000256" key="2">
    <source>
        <dbReference type="ARBA" id="ARBA00011901"/>
    </source>
</evidence>
<keyword evidence="7" id="KW-1185">Reference proteome</keyword>
<evidence type="ECO:0000256" key="3">
    <source>
        <dbReference type="ARBA" id="ARBA00022801"/>
    </source>
</evidence>
<protein>
    <recommendedName>
        <fullName evidence="2">N-acetylmuramoyl-L-alanine amidase</fullName>
        <ecNumber evidence="2">3.5.1.28</ecNumber>
    </recommendedName>
</protein>
<dbReference type="InterPro" id="IPR002502">
    <property type="entry name" value="Amidase_domain"/>
</dbReference>
<dbReference type="SUPFAM" id="SSF55846">
    <property type="entry name" value="N-acetylmuramoyl-L-alanine amidase-like"/>
    <property type="match status" value="1"/>
</dbReference>
<dbReference type="OrthoDB" id="9794842at2"/>
<sequence length="159" mass="17915">MIVLHWTAIPSIEQTFQAFNSPTLPGARKGIASASNLNVSSQFLIDRDGTIFQLLPDTTFARHVIGLNYCAIGVENVGSEKAQLTNAQLKANEALIRYLKSKYSIEYLIGHYEYTKFIGKPLWKETDSTYLTEKTDPGIKFMKRIRKKVKDLNLKGTAE</sequence>
<feature type="domain" description="N-acetylmuramoyl-L-alanine amidase" evidence="5">
    <location>
        <begin position="1"/>
        <end position="138"/>
    </location>
</feature>
<dbReference type="Pfam" id="PF01510">
    <property type="entry name" value="Amidase_2"/>
    <property type="match status" value="1"/>
</dbReference>
<comment type="caution">
    <text evidence="6">The sequence shown here is derived from an EMBL/GenBank/DDBJ whole genome shotgun (WGS) entry which is preliminary data.</text>
</comment>
<dbReference type="AlphaFoldDB" id="R9H4U7"/>
<dbReference type="eggNOG" id="COG3023">
    <property type="taxonomic scope" value="Bacteria"/>
</dbReference>
<dbReference type="STRING" id="1150600.ADIARSV_0687"/>
<evidence type="ECO:0000313" key="7">
    <source>
        <dbReference type="Proteomes" id="UP000014174"/>
    </source>
</evidence>
<gene>
    <name evidence="6" type="ORF">ADIARSV_0687</name>
</gene>
<evidence type="ECO:0000256" key="4">
    <source>
        <dbReference type="ARBA" id="ARBA00023316"/>
    </source>
</evidence>
<comment type="catalytic activity">
    <reaction evidence="1">
        <text>Hydrolyzes the link between N-acetylmuramoyl residues and L-amino acid residues in certain cell-wall glycopeptides.</text>
        <dbReference type="EC" id="3.5.1.28"/>
    </reaction>
</comment>
<dbReference type="PANTHER" id="PTHR30417:SF1">
    <property type="entry name" value="N-ACETYLMURAMOYL-L-ALANINE AMIDASE AMID"/>
    <property type="match status" value="1"/>
</dbReference>
<evidence type="ECO:0000313" key="6">
    <source>
        <dbReference type="EMBL" id="EOR96174.1"/>
    </source>
</evidence>
<dbReference type="GO" id="GO:0071555">
    <property type="term" value="P:cell wall organization"/>
    <property type="evidence" value="ECO:0007669"/>
    <property type="project" value="UniProtKB-KW"/>
</dbReference>
<evidence type="ECO:0000259" key="5">
    <source>
        <dbReference type="Pfam" id="PF01510"/>
    </source>
</evidence>
<dbReference type="EC" id="3.5.1.28" evidence="2"/>
<dbReference type="CDD" id="cd06583">
    <property type="entry name" value="PGRP"/>
    <property type="match status" value="1"/>
</dbReference>